<accession>A0A8H5M692</accession>
<name>A0A8H5M692_9AGAR</name>
<evidence type="ECO:0000313" key="2">
    <source>
        <dbReference type="Proteomes" id="UP000518752"/>
    </source>
</evidence>
<dbReference type="Proteomes" id="UP000518752">
    <property type="component" value="Unassembled WGS sequence"/>
</dbReference>
<dbReference type="AlphaFoldDB" id="A0A8H5M692"/>
<comment type="caution">
    <text evidence="1">The sequence shown here is derived from an EMBL/GenBank/DDBJ whole genome shotgun (WGS) entry which is preliminary data.</text>
</comment>
<organism evidence="1 2">
    <name type="scientific">Collybiopsis confluens</name>
    <dbReference type="NCBI Taxonomy" id="2823264"/>
    <lineage>
        <taxon>Eukaryota</taxon>
        <taxon>Fungi</taxon>
        <taxon>Dikarya</taxon>
        <taxon>Basidiomycota</taxon>
        <taxon>Agaricomycotina</taxon>
        <taxon>Agaricomycetes</taxon>
        <taxon>Agaricomycetidae</taxon>
        <taxon>Agaricales</taxon>
        <taxon>Marasmiineae</taxon>
        <taxon>Omphalotaceae</taxon>
        <taxon>Collybiopsis</taxon>
    </lineage>
</organism>
<dbReference type="EMBL" id="JAACJN010000051">
    <property type="protein sequence ID" value="KAF5382388.1"/>
    <property type="molecule type" value="Genomic_DNA"/>
</dbReference>
<sequence length="246" mass="27165">MSILQPPSVDPPSSSLALSSDSQLHPVYWHRRSYSSLGWTTRNADYYSLVVTLSQKTVPRSSSSGISSRVVVIPNSRYLIDPPSCLSRISASSLFHLVAVAVTFIDTVTFESEMLAFWTVHLCAFKERFRCAAAYQGLAGVRMLSEPINELSFRLGSDFTPSSASTSSPLNTVLEICGERYEIPIRPLSTHISPISCIKAQAVSTEAVDMDSKDSSRPTIYAFWEGQYEPWNIDAKDIIESHASSK</sequence>
<reference evidence="1 2" key="1">
    <citation type="journal article" date="2020" name="ISME J.">
        <title>Uncovering the hidden diversity of litter-decomposition mechanisms in mushroom-forming fungi.</title>
        <authorList>
            <person name="Floudas D."/>
            <person name="Bentzer J."/>
            <person name="Ahren D."/>
            <person name="Johansson T."/>
            <person name="Persson P."/>
            <person name="Tunlid A."/>
        </authorList>
    </citation>
    <scope>NUCLEOTIDE SEQUENCE [LARGE SCALE GENOMIC DNA]</scope>
    <source>
        <strain evidence="1 2">CBS 406.79</strain>
    </source>
</reference>
<proteinExistence type="predicted"/>
<keyword evidence="2" id="KW-1185">Reference proteome</keyword>
<evidence type="ECO:0000313" key="1">
    <source>
        <dbReference type="EMBL" id="KAF5382388.1"/>
    </source>
</evidence>
<protein>
    <submittedName>
        <fullName evidence="1">Uncharacterized protein</fullName>
    </submittedName>
</protein>
<gene>
    <name evidence="1" type="ORF">D9757_009821</name>
</gene>